<keyword evidence="4" id="KW-1185">Reference proteome</keyword>
<dbReference type="Proteomes" id="UP001158576">
    <property type="component" value="Chromosome 2"/>
</dbReference>
<dbReference type="SUPFAM" id="SSF56436">
    <property type="entry name" value="C-type lectin-like"/>
    <property type="match status" value="1"/>
</dbReference>
<accession>A0ABN7TAB7</accession>
<feature type="chain" id="PRO_5045115663" evidence="1">
    <location>
        <begin position="19"/>
        <end position="226"/>
    </location>
</feature>
<organism evidence="3 4">
    <name type="scientific">Oikopleura dioica</name>
    <name type="common">Tunicate</name>
    <dbReference type="NCBI Taxonomy" id="34765"/>
    <lineage>
        <taxon>Eukaryota</taxon>
        <taxon>Metazoa</taxon>
        <taxon>Chordata</taxon>
        <taxon>Tunicata</taxon>
        <taxon>Appendicularia</taxon>
        <taxon>Copelata</taxon>
        <taxon>Oikopleuridae</taxon>
        <taxon>Oikopleura</taxon>
    </lineage>
</organism>
<dbReference type="PANTHER" id="PTHR22801">
    <property type="entry name" value="LITHOSTATHINE"/>
    <property type="match status" value="1"/>
</dbReference>
<dbReference type="SMART" id="SM00034">
    <property type="entry name" value="CLECT"/>
    <property type="match status" value="1"/>
</dbReference>
<dbReference type="CDD" id="cd00037">
    <property type="entry name" value="CLECT"/>
    <property type="match status" value="1"/>
</dbReference>
<dbReference type="InterPro" id="IPR050801">
    <property type="entry name" value="Ca-Dep_Lectins_ImmuneDev"/>
</dbReference>
<dbReference type="PANTHER" id="PTHR22801:SF63">
    <property type="entry name" value="C-TYPE LECTIN DOMAIN-CONTAINING PROTEIN"/>
    <property type="match status" value="1"/>
</dbReference>
<evidence type="ECO:0000313" key="4">
    <source>
        <dbReference type="Proteomes" id="UP001158576"/>
    </source>
</evidence>
<dbReference type="Pfam" id="PF00059">
    <property type="entry name" value="Lectin_C"/>
    <property type="match status" value="1"/>
</dbReference>
<evidence type="ECO:0000313" key="3">
    <source>
        <dbReference type="EMBL" id="CAG5113552.1"/>
    </source>
</evidence>
<reference evidence="3 4" key="1">
    <citation type="submission" date="2021-04" db="EMBL/GenBank/DDBJ databases">
        <authorList>
            <person name="Bliznina A."/>
        </authorList>
    </citation>
    <scope>NUCLEOTIDE SEQUENCE [LARGE SCALE GENOMIC DNA]</scope>
</reference>
<keyword evidence="1" id="KW-0732">Signal</keyword>
<feature type="signal peptide" evidence="1">
    <location>
        <begin position="1"/>
        <end position="18"/>
    </location>
</feature>
<feature type="domain" description="C-type lectin" evidence="2">
    <location>
        <begin position="34"/>
        <end position="134"/>
    </location>
</feature>
<sequence length="226" mass="24961">MKVFTSLILGSFFDRAQSTTTFTPVQGIAKTAFEGEIRCRKLGGHLAFFRNAAEFEDFNEATGHGGSNHWIGVQQIGSSSTFKNVDGTTPWLNWNNGEPNNSEERCVELYVQPGDEPAVMNDKSCSASRLYSCRIDDPPTCADIEPNCNASNCATGGFEQMFCPKTFGLCDTWTPQTIGDLTFLDNWTSETCVDKSPACEGWASRNQCMVNPVYMLKKLPCQLQAM</sequence>
<dbReference type="InterPro" id="IPR016187">
    <property type="entry name" value="CTDL_fold"/>
</dbReference>
<evidence type="ECO:0000256" key="1">
    <source>
        <dbReference type="SAM" id="SignalP"/>
    </source>
</evidence>
<proteinExistence type="predicted"/>
<dbReference type="InterPro" id="IPR001304">
    <property type="entry name" value="C-type_lectin-like"/>
</dbReference>
<name>A0ABN7TAB7_OIKDI</name>
<dbReference type="InterPro" id="IPR016186">
    <property type="entry name" value="C-type_lectin-like/link_sf"/>
</dbReference>
<evidence type="ECO:0000259" key="2">
    <source>
        <dbReference type="PROSITE" id="PS50041"/>
    </source>
</evidence>
<dbReference type="PROSITE" id="PS50041">
    <property type="entry name" value="C_TYPE_LECTIN_2"/>
    <property type="match status" value="1"/>
</dbReference>
<protein>
    <submittedName>
        <fullName evidence="3">Oidioi.mRNA.OKI2018_I69.chr2.g7646.t1.cds</fullName>
    </submittedName>
</protein>
<gene>
    <name evidence="3" type="ORF">OKIOD_LOCUS16411</name>
</gene>
<dbReference type="Gene3D" id="3.10.100.10">
    <property type="entry name" value="Mannose-Binding Protein A, subunit A"/>
    <property type="match status" value="1"/>
</dbReference>
<dbReference type="EMBL" id="OU015567">
    <property type="protein sequence ID" value="CAG5113552.1"/>
    <property type="molecule type" value="Genomic_DNA"/>
</dbReference>